<gene>
    <name evidence="1" type="ORF">HF329_05600</name>
</gene>
<dbReference type="AlphaFoldDB" id="A0AAE6ZEM1"/>
<name>A0AAE6ZEM1_9BACT</name>
<organism evidence="1 2">
    <name type="scientific">Chitinophaga oryzae</name>
    <dbReference type="NCBI Taxonomy" id="2725414"/>
    <lineage>
        <taxon>Bacteria</taxon>
        <taxon>Pseudomonadati</taxon>
        <taxon>Bacteroidota</taxon>
        <taxon>Chitinophagia</taxon>
        <taxon>Chitinophagales</taxon>
        <taxon>Chitinophagaceae</taxon>
        <taxon>Chitinophaga</taxon>
    </lineage>
</organism>
<dbReference type="Proteomes" id="UP000502421">
    <property type="component" value="Chromosome"/>
</dbReference>
<evidence type="ECO:0000313" key="2">
    <source>
        <dbReference type="Proteomes" id="UP000502421"/>
    </source>
</evidence>
<sequence length="127" mass="14626">MNIMLLYFMMQSMPLTQDKLYTHTEIKCSVWYTIKKKWDLHLKEYGTFSLKFNKEDTRYKKKKGSNFFGTWVSKGDTIILTVSAPLPTDCGLKGAKYILSRDTLKSLMIGNICLPSVLEPVKMNNGD</sequence>
<proteinExistence type="predicted"/>
<reference evidence="2" key="1">
    <citation type="submission" date="2020-04" db="EMBL/GenBank/DDBJ databases">
        <authorList>
            <person name="Kittiwongwattana C."/>
        </authorList>
    </citation>
    <scope>NUCLEOTIDE SEQUENCE [LARGE SCALE GENOMIC DNA]</scope>
    <source>
        <strain evidence="2">1310</strain>
    </source>
</reference>
<dbReference type="RefSeq" id="WP_168803078.1">
    <property type="nucleotide sequence ID" value="NZ_CP051205.1"/>
</dbReference>
<accession>A0AAE6ZEM1</accession>
<protein>
    <submittedName>
        <fullName evidence="1">Uncharacterized protein</fullName>
    </submittedName>
</protein>
<evidence type="ECO:0000313" key="1">
    <source>
        <dbReference type="EMBL" id="QJB30800.1"/>
    </source>
</evidence>
<dbReference type="KEGG" id="coy:HF329_05600"/>
<dbReference type="EMBL" id="CP051205">
    <property type="protein sequence ID" value="QJB30800.1"/>
    <property type="molecule type" value="Genomic_DNA"/>
</dbReference>